<dbReference type="RefSeq" id="WP_046231816.1">
    <property type="nucleotide sequence ID" value="NZ_FONN01000006.1"/>
</dbReference>
<gene>
    <name evidence="1" type="ORF">SAMN04487969_10640</name>
</gene>
<sequence length="106" mass="12221">MNLFKYTCGFDERYGAAVNARDAYERRAEVDPTFGFIEVKIEEVIVPHHVITIRPTGDKAGSNDAFFQNMERPELIEWLKANHVHYVPQWGDQRLREAALAAKTQN</sequence>
<dbReference type="OrthoDB" id="2665733at2"/>
<evidence type="ECO:0000313" key="2">
    <source>
        <dbReference type="Proteomes" id="UP000183410"/>
    </source>
</evidence>
<reference evidence="2" key="1">
    <citation type="submission" date="2016-10" db="EMBL/GenBank/DDBJ databases">
        <authorList>
            <person name="Varghese N."/>
            <person name="Submissions S."/>
        </authorList>
    </citation>
    <scope>NUCLEOTIDE SEQUENCE [LARGE SCALE GENOMIC DNA]</scope>
    <source>
        <strain evidence="2">CGMCC 1.10223</strain>
    </source>
</reference>
<dbReference type="Proteomes" id="UP000183410">
    <property type="component" value="Unassembled WGS sequence"/>
</dbReference>
<name>A0A1I2D176_9BACL</name>
<accession>A0A1I2D176</accession>
<protein>
    <submittedName>
        <fullName evidence="1">Uncharacterized protein</fullName>
    </submittedName>
</protein>
<organism evidence="1 2">
    <name type="scientific">Paenibacillus algorifonticola</name>
    <dbReference type="NCBI Taxonomy" id="684063"/>
    <lineage>
        <taxon>Bacteria</taxon>
        <taxon>Bacillati</taxon>
        <taxon>Bacillota</taxon>
        <taxon>Bacilli</taxon>
        <taxon>Bacillales</taxon>
        <taxon>Paenibacillaceae</taxon>
        <taxon>Paenibacillus</taxon>
    </lineage>
</organism>
<evidence type="ECO:0000313" key="1">
    <source>
        <dbReference type="EMBL" id="SFE74317.1"/>
    </source>
</evidence>
<proteinExistence type="predicted"/>
<dbReference type="EMBL" id="FONN01000006">
    <property type="protein sequence ID" value="SFE74317.1"/>
    <property type="molecule type" value="Genomic_DNA"/>
</dbReference>
<dbReference type="AlphaFoldDB" id="A0A1I2D176"/>
<keyword evidence="2" id="KW-1185">Reference proteome</keyword>